<gene>
    <name evidence="8" type="ORF">SK128_008299</name>
</gene>
<dbReference type="PANTHER" id="PTHR12547:SF18">
    <property type="entry name" value="PROTEIN TIS11"/>
    <property type="match status" value="1"/>
</dbReference>
<dbReference type="Proteomes" id="UP001381693">
    <property type="component" value="Unassembled WGS sequence"/>
</dbReference>
<feature type="zinc finger region" description="C3H1-type" evidence="5">
    <location>
        <begin position="162"/>
        <end position="190"/>
    </location>
</feature>
<name>A0AAN8XFY7_HALRR</name>
<evidence type="ECO:0000256" key="6">
    <source>
        <dbReference type="SAM" id="MobiDB-lite"/>
    </source>
</evidence>
<dbReference type="GO" id="GO:0008270">
    <property type="term" value="F:zinc ion binding"/>
    <property type="evidence" value="ECO:0007669"/>
    <property type="project" value="UniProtKB-KW"/>
</dbReference>
<accession>A0AAN8XFY7</accession>
<feature type="zinc finger region" description="C3H1-type" evidence="5">
    <location>
        <begin position="124"/>
        <end position="152"/>
    </location>
</feature>
<keyword evidence="3 5" id="KW-0863">Zinc-finger</keyword>
<dbReference type="Pfam" id="PF00642">
    <property type="entry name" value="zf-CCCH"/>
    <property type="match status" value="2"/>
</dbReference>
<keyword evidence="1 5" id="KW-0479">Metal-binding</keyword>
<evidence type="ECO:0000256" key="1">
    <source>
        <dbReference type="ARBA" id="ARBA00022723"/>
    </source>
</evidence>
<feature type="compositionally biased region" description="Polar residues" evidence="6">
    <location>
        <begin position="394"/>
        <end position="405"/>
    </location>
</feature>
<feature type="region of interest" description="Disordered" evidence="6">
    <location>
        <begin position="1"/>
        <end position="20"/>
    </location>
</feature>
<evidence type="ECO:0000256" key="4">
    <source>
        <dbReference type="ARBA" id="ARBA00022833"/>
    </source>
</evidence>
<dbReference type="SMART" id="SM00356">
    <property type="entry name" value="ZnF_C3H1"/>
    <property type="match status" value="2"/>
</dbReference>
<dbReference type="SUPFAM" id="SSF90229">
    <property type="entry name" value="CCCH zinc finger"/>
    <property type="match status" value="2"/>
</dbReference>
<dbReference type="PROSITE" id="PS50103">
    <property type="entry name" value="ZF_C3H1"/>
    <property type="match status" value="2"/>
</dbReference>
<dbReference type="FunFam" id="4.10.1000.10:FF:000001">
    <property type="entry name" value="zinc finger CCCH domain-containing protein 15-like"/>
    <property type="match status" value="1"/>
</dbReference>
<evidence type="ECO:0000256" key="2">
    <source>
        <dbReference type="ARBA" id="ARBA00022737"/>
    </source>
</evidence>
<evidence type="ECO:0000256" key="3">
    <source>
        <dbReference type="ARBA" id="ARBA00022771"/>
    </source>
</evidence>
<feature type="domain" description="C3H1-type" evidence="7">
    <location>
        <begin position="124"/>
        <end position="152"/>
    </location>
</feature>
<evidence type="ECO:0000256" key="5">
    <source>
        <dbReference type="PROSITE-ProRule" id="PRU00723"/>
    </source>
</evidence>
<evidence type="ECO:0000313" key="9">
    <source>
        <dbReference type="Proteomes" id="UP001381693"/>
    </source>
</evidence>
<comment type="caution">
    <text evidence="8">The sequence shown here is derived from an EMBL/GenBank/DDBJ whole genome shotgun (WGS) entry which is preliminary data.</text>
</comment>
<dbReference type="PANTHER" id="PTHR12547">
    <property type="entry name" value="CCCH ZINC FINGER/TIS11-RELATED"/>
    <property type="match status" value="1"/>
</dbReference>
<dbReference type="AlphaFoldDB" id="A0AAN8XFY7"/>
<proteinExistence type="predicted"/>
<evidence type="ECO:0000313" key="8">
    <source>
        <dbReference type="EMBL" id="KAK7082652.1"/>
    </source>
</evidence>
<dbReference type="Gene3D" id="4.10.1000.10">
    <property type="entry name" value="Zinc finger, CCCH-type"/>
    <property type="match status" value="2"/>
</dbReference>
<organism evidence="8 9">
    <name type="scientific">Halocaridina rubra</name>
    <name type="common">Hawaiian red shrimp</name>
    <dbReference type="NCBI Taxonomy" id="373956"/>
    <lineage>
        <taxon>Eukaryota</taxon>
        <taxon>Metazoa</taxon>
        <taxon>Ecdysozoa</taxon>
        <taxon>Arthropoda</taxon>
        <taxon>Crustacea</taxon>
        <taxon>Multicrustacea</taxon>
        <taxon>Malacostraca</taxon>
        <taxon>Eumalacostraca</taxon>
        <taxon>Eucarida</taxon>
        <taxon>Decapoda</taxon>
        <taxon>Pleocyemata</taxon>
        <taxon>Caridea</taxon>
        <taxon>Atyoidea</taxon>
        <taxon>Atyidae</taxon>
        <taxon>Halocaridina</taxon>
    </lineage>
</organism>
<dbReference type="GO" id="GO:0003729">
    <property type="term" value="F:mRNA binding"/>
    <property type="evidence" value="ECO:0007669"/>
    <property type="project" value="InterPro"/>
</dbReference>
<evidence type="ECO:0000259" key="7">
    <source>
        <dbReference type="PROSITE" id="PS50103"/>
    </source>
</evidence>
<dbReference type="InterPro" id="IPR045877">
    <property type="entry name" value="ZFP36-like"/>
</dbReference>
<keyword evidence="9" id="KW-1185">Reference proteome</keyword>
<keyword evidence="4 5" id="KW-0862">Zinc</keyword>
<sequence length="405" mass="45034">MCSASLSMRREDHTENWHSTPIKNANRQRGIRSQDCGTFRRAPGARNSPTYRSLNFSQQFMPGLHSKDSNGNNGRVPPLLRNNGFCVPRGNEDAWMASQDSFESTRRRGNRRLETHTADPVPLRYKTELCRAYDEGVTCKFGSACTFAHGFSELRPVPRHPKYKTDQCRTFHSVGYCSYGVRCHFIHNPEEAFGISPTHAYVMRNRRNDIAKILSQASGEDSNALLANLRQLSALHMIPASGIEALMDGNPPRVNMDMFNGGLPRVYAQDPKALLSQFQAIALDGSSTSKNDPGISVENRKSGCFNTSYDFSKEVSMDGSVDLSMQKSSDINTTWCTSSLIGSPPKESWDDIGSVNPLLDTPESLFTSKDMISFFSVQKQLSKRELSDEGIHSAETSDAATENHV</sequence>
<reference evidence="8 9" key="1">
    <citation type="submission" date="2023-11" db="EMBL/GenBank/DDBJ databases">
        <title>Halocaridina rubra genome assembly.</title>
        <authorList>
            <person name="Smith C."/>
        </authorList>
    </citation>
    <scope>NUCLEOTIDE SEQUENCE [LARGE SCALE GENOMIC DNA]</scope>
    <source>
        <strain evidence="8">EP-1</strain>
        <tissue evidence="8">Whole</tissue>
    </source>
</reference>
<dbReference type="InterPro" id="IPR036855">
    <property type="entry name" value="Znf_CCCH_sf"/>
</dbReference>
<protein>
    <recommendedName>
        <fullName evidence="7">C3H1-type domain-containing protein</fullName>
    </recommendedName>
</protein>
<dbReference type="EMBL" id="JAXCGZ010003931">
    <property type="protein sequence ID" value="KAK7082652.1"/>
    <property type="molecule type" value="Genomic_DNA"/>
</dbReference>
<feature type="region of interest" description="Disordered" evidence="6">
    <location>
        <begin position="386"/>
        <end position="405"/>
    </location>
</feature>
<dbReference type="FunFam" id="4.10.1000.10:FF:000002">
    <property type="entry name" value="Zinc finger protein 36, C3H1 type-like 1"/>
    <property type="match status" value="1"/>
</dbReference>
<keyword evidence="2" id="KW-0677">Repeat</keyword>
<feature type="domain" description="C3H1-type" evidence="7">
    <location>
        <begin position="162"/>
        <end position="190"/>
    </location>
</feature>
<dbReference type="InterPro" id="IPR000571">
    <property type="entry name" value="Znf_CCCH"/>
</dbReference>